<reference evidence="2" key="1">
    <citation type="journal article" date="2020" name="Nature">
        <title>Giant virus diversity and host interactions through global metagenomics.</title>
        <authorList>
            <person name="Schulz F."/>
            <person name="Roux S."/>
            <person name="Paez-Espino D."/>
            <person name="Jungbluth S."/>
            <person name="Walsh D.A."/>
            <person name="Denef V.J."/>
            <person name="McMahon K.D."/>
            <person name="Konstantinidis K.T."/>
            <person name="Eloe-Fadrosh E.A."/>
            <person name="Kyrpides N.C."/>
            <person name="Woyke T."/>
        </authorList>
    </citation>
    <scope>NUCLEOTIDE SEQUENCE</scope>
    <source>
        <strain evidence="2">GVMAG-M-3300009161-30</strain>
    </source>
</reference>
<protein>
    <submittedName>
        <fullName evidence="2">Uncharacterized protein</fullName>
    </submittedName>
</protein>
<dbReference type="Gene3D" id="3.10.200.10">
    <property type="entry name" value="Alpha carbonic anhydrase"/>
    <property type="match status" value="1"/>
</dbReference>
<keyword evidence="1" id="KW-1133">Transmembrane helix</keyword>
<name>A0A6C0EU70_9ZZZZ</name>
<dbReference type="AlphaFoldDB" id="A0A6C0EU70"/>
<proteinExistence type="predicted"/>
<dbReference type="EMBL" id="MN738947">
    <property type="protein sequence ID" value="QHT32726.1"/>
    <property type="molecule type" value="Genomic_DNA"/>
</dbReference>
<evidence type="ECO:0000256" key="1">
    <source>
        <dbReference type="SAM" id="Phobius"/>
    </source>
</evidence>
<organism evidence="2">
    <name type="scientific">viral metagenome</name>
    <dbReference type="NCBI Taxonomy" id="1070528"/>
    <lineage>
        <taxon>unclassified sequences</taxon>
        <taxon>metagenomes</taxon>
        <taxon>organismal metagenomes</taxon>
    </lineage>
</organism>
<keyword evidence="1" id="KW-0472">Membrane</keyword>
<feature type="transmembrane region" description="Helical" evidence="1">
    <location>
        <begin position="250"/>
        <end position="271"/>
    </location>
</feature>
<accession>A0A6C0EU70</accession>
<dbReference type="InterPro" id="IPR036398">
    <property type="entry name" value="CA_dom_sf"/>
</dbReference>
<evidence type="ECO:0000313" key="2">
    <source>
        <dbReference type="EMBL" id="QHT32726.1"/>
    </source>
</evidence>
<keyword evidence="1" id="KW-0812">Transmembrane</keyword>
<sequence>MNISPQNISGTCNYKCAYSFKYQTSDSTATNYGTKIELTYEADANPPAKYNNVKMKVDEIMIVSPSVHLFNNANTDAEIIITHTPNNSAGNPLYVCIPINTSGISSKASQIITEIINAVSTGAPSIGERVNQGISSFTLDDIIPMEPFYTYNSDSIDYIAYGLQNAISISADTLKKMQAFLRPYDRDNFNSDALLFLNPDGPTTNDGGGGNEIYIDCNPTGNSEEEEEVTNVNVKSATYNDIGSLFSSPIFMMLLSSVVFVVIILLIYNILTYILTYVTTGSVPTTFVGKRLVAK</sequence>